<name>A0A7D7JBB5_9MONI</name>
<keyword evidence="3 4" id="KW-0687">Ribonucleoprotein</keyword>
<dbReference type="Gene3D" id="3.30.70.330">
    <property type="match status" value="1"/>
</dbReference>
<dbReference type="HAMAP" id="MF_01369_B">
    <property type="entry name" value="Ribosomal_uL23_B"/>
    <property type="match status" value="1"/>
</dbReference>
<dbReference type="GO" id="GO:0009507">
    <property type="term" value="C:chloroplast"/>
    <property type="evidence" value="ECO:0007669"/>
    <property type="project" value="UniProtKB-SubCell"/>
</dbReference>
<reference evidence="5" key="1">
    <citation type="journal article" date="2020" name="Mitochondrial DNA Part B Resour">
        <title>The first complete chloroplast genome of Adiantum nelumboides (Pteridaceae), a rare and endangered fern species.</title>
        <authorList>
            <person name="Liu H."/>
            <person name="Zuo Y."/>
            <person name="Zhan P."/>
            <person name="Shi Y."/>
        </authorList>
    </citation>
    <scope>NUCLEOTIDE SEQUENCE</scope>
</reference>
<comment type="subunit">
    <text evidence="4">Part of the 50S ribosomal subunit.</text>
</comment>
<sequence length="94" mass="11271">MDKLRNQVISGKSIRLLQQNQYTFQVDLKLTKTEMRNRIEQFFDVKVAGTNSSRIKSKSRKRVNKLNIDYVNRKKLIVRLKKNYFIPLFLSQNH</sequence>
<geneLocation type="chloroplast" evidence="5"/>
<evidence type="ECO:0000313" key="5">
    <source>
        <dbReference type="EMBL" id="QMQ99255.1"/>
    </source>
</evidence>
<organism evidence="5">
    <name type="scientific">Adiantum nelumboides</name>
    <dbReference type="NCBI Taxonomy" id="2759587"/>
    <lineage>
        <taxon>Eukaryota</taxon>
        <taxon>Viridiplantae</taxon>
        <taxon>Streptophyta</taxon>
        <taxon>Embryophyta</taxon>
        <taxon>Tracheophyta</taxon>
        <taxon>Polypodiopsida</taxon>
        <taxon>Polypodiidae</taxon>
        <taxon>Polypodiales</taxon>
        <taxon>Pteridineae</taxon>
        <taxon>Pteridaceae</taxon>
        <taxon>Vittarioideae</taxon>
        <taxon>Adiantum</taxon>
    </lineage>
</organism>
<comment type="function">
    <text evidence="4">Binds to 23S rRNA.</text>
</comment>
<evidence type="ECO:0000256" key="2">
    <source>
        <dbReference type="ARBA" id="ARBA00022980"/>
    </source>
</evidence>
<evidence type="ECO:0000256" key="3">
    <source>
        <dbReference type="ARBA" id="ARBA00023274"/>
    </source>
</evidence>
<keyword evidence="2 4" id="KW-0689">Ribosomal protein</keyword>
<comment type="similarity">
    <text evidence="1 4">Belongs to the universal ribosomal protein uL23 family.</text>
</comment>
<dbReference type="EMBL" id="MN709399">
    <property type="protein sequence ID" value="QMQ99255.1"/>
    <property type="molecule type" value="Genomic_DNA"/>
</dbReference>
<dbReference type="RefSeq" id="YP_009920297.1">
    <property type="nucleotide sequence ID" value="NC_050350.1"/>
</dbReference>
<dbReference type="InterPro" id="IPR013025">
    <property type="entry name" value="Ribosomal_uL23-like"/>
</dbReference>
<evidence type="ECO:0000256" key="4">
    <source>
        <dbReference type="HAMAP-Rule" id="MF_01369"/>
    </source>
</evidence>
<keyword evidence="4" id="KW-0699">rRNA-binding</keyword>
<accession>A0A7D7JBB5</accession>
<dbReference type="GO" id="GO:0005840">
    <property type="term" value="C:ribosome"/>
    <property type="evidence" value="ECO:0007669"/>
    <property type="project" value="UniProtKB-KW"/>
</dbReference>
<dbReference type="AlphaFoldDB" id="A0A7D7JBB5"/>
<proteinExistence type="inferred from homology"/>
<dbReference type="Pfam" id="PF00276">
    <property type="entry name" value="Ribosomal_L23"/>
    <property type="match status" value="1"/>
</dbReference>
<dbReference type="GO" id="GO:1990904">
    <property type="term" value="C:ribonucleoprotein complex"/>
    <property type="evidence" value="ECO:0007669"/>
    <property type="project" value="UniProtKB-KW"/>
</dbReference>
<dbReference type="SUPFAM" id="SSF54189">
    <property type="entry name" value="Ribosomal proteins S24e, L23 and L15e"/>
    <property type="match status" value="1"/>
</dbReference>
<keyword evidence="4" id="KW-0694">RNA-binding</keyword>
<comment type="subcellular location">
    <subcellularLocation>
        <location evidence="4">Plastid</location>
        <location evidence="4">Chloroplast</location>
    </subcellularLocation>
</comment>
<dbReference type="GeneID" id="58908041"/>
<dbReference type="GO" id="GO:0019843">
    <property type="term" value="F:rRNA binding"/>
    <property type="evidence" value="ECO:0007669"/>
    <property type="project" value="UniProtKB-UniRule"/>
</dbReference>
<evidence type="ECO:0000256" key="1">
    <source>
        <dbReference type="ARBA" id="ARBA00006700"/>
    </source>
</evidence>
<protein>
    <recommendedName>
        <fullName evidence="4">Large ribosomal subunit protein uL23c</fullName>
    </recommendedName>
</protein>
<keyword evidence="5" id="KW-0934">Plastid</keyword>
<dbReference type="GO" id="GO:0006412">
    <property type="term" value="P:translation"/>
    <property type="evidence" value="ECO:0007669"/>
    <property type="project" value="UniProtKB-UniRule"/>
</dbReference>
<dbReference type="GO" id="GO:0003735">
    <property type="term" value="F:structural constituent of ribosome"/>
    <property type="evidence" value="ECO:0007669"/>
    <property type="project" value="InterPro"/>
</dbReference>
<dbReference type="InterPro" id="IPR012677">
    <property type="entry name" value="Nucleotide-bd_a/b_plait_sf"/>
</dbReference>
<dbReference type="InterPro" id="IPR012678">
    <property type="entry name" value="Ribosomal_uL23/eL15/eS24_sf"/>
</dbReference>
<gene>
    <name evidence="4 5" type="primary">rpl23</name>
</gene>
<keyword evidence="5" id="KW-0150">Chloroplast</keyword>